<evidence type="ECO:0000256" key="7">
    <source>
        <dbReference type="ARBA" id="ARBA00022842"/>
    </source>
</evidence>
<organism evidence="13 14">
    <name type="scientific">Polaribacter irgensii 23-P</name>
    <dbReference type="NCBI Taxonomy" id="313594"/>
    <lineage>
        <taxon>Bacteria</taxon>
        <taxon>Pseudomonadati</taxon>
        <taxon>Bacteroidota</taxon>
        <taxon>Flavobacteriia</taxon>
        <taxon>Flavobacteriales</taxon>
        <taxon>Flavobacteriaceae</taxon>
    </lineage>
</organism>
<sequence>MKYSYSSFFLSFLSFLSFLGVLFVISACEKEQVLQDYTLKGAVFGTTYKIVYLKGATNYQKSIDSLFLKMNASLSTYIPTSDISKINNGESAIVVDAYFMEVFEKSKRIFKETDGFFDPTVGNLVNAWGFGPKNEKFDLTAVQVARQMQFVGLDKVHSLEGRIVKAYPEIYLDFNSIAKGFGIDVVARFLESKNITSYLVEIGGEIRTNGFKDLQQPWIIKLVDPIASEFNSGYKKINLSNKSMATSGNYRKYRITDTGKKYVHTINPKTGYAIESTLLSVSVIAAMDCADVDAYATAFMAMGLESTKAFLDNNPKLEVILLYANSTGDLEEYTNYKSK</sequence>
<dbReference type="EMBL" id="AAOG01000001">
    <property type="protein sequence ID" value="EAR13993.1"/>
    <property type="molecule type" value="Genomic_DNA"/>
</dbReference>
<dbReference type="eggNOG" id="COG1477">
    <property type="taxonomic scope" value="Bacteria"/>
</dbReference>
<feature type="binding site" evidence="11">
    <location>
        <position position="293"/>
    </location>
    <ligand>
        <name>Mg(2+)</name>
        <dbReference type="ChEBI" id="CHEBI:18420"/>
    </ligand>
</feature>
<keyword evidence="3 10" id="KW-0285">Flavoprotein</keyword>
<dbReference type="GO" id="GO:0005886">
    <property type="term" value="C:plasma membrane"/>
    <property type="evidence" value="ECO:0007669"/>
    <property type="project" value="UniProtKB-SubCell"/>
</dbReference>
<keyword evidence="12" id="KW-1003">Cell membrane</keyword>
<dbReference type="GO" id="GO:0046872">
    <property type="term" value="F:metal ion binding"/>
    <property type="evidence" value="ECO:0007669"/>
    <property type="project" value="UniProtKB-UniRule"/>
</dbReference>
<dbReference type="OrthoDB" id="9778595at2"/>
<dbReference type="HOGENOM" id="CLU_044403_0_0_10"/>
<dbReference type="InterPro" id="IPR024932">
    <property type="entry name" value="ApbE"/>
</dbReference>
<feature type="binding site" evidence="11">
    <location>
        <position position="176"/>
    </location>
    <ligand>
        <name>Mg(2+)</name>
        <dbReference type="ChEBI" id="CHEBI:18420"/>
    </ligand>
</feature>
<proteinExistence type="inferred from homology"/>
<keyword evidence="12" id="KW-0472">Membrane</keyword>
<dbReference type="AlphaFoldDB" id="A4BYF2"/>
<evidence type="ECO:0000256" key="10">
    <source>
        <dbReference type="PIRNR" id="PIRNR006268"/>
    </source>
</evidence>
<dbReference type="RefSeq" id="WP_004569791.1">
    <property type="nucleotide sequence ID" value="NZ_CH724148.1"/>
</dbReference>
<protein>
    <recommendedName>
        <fullName evidence="2 10">FAD:protein FMN transferase</fullName>
        <ecNumber evidence="1 10">2.7.1.180</ecNumber>
    </recommendedName>
    <alternativeName>
        <fullName evidence="8 10">Flavin transferase</fullName>
    </alternativeName>
</protein>
<evidence type="ECO:0000256" key="2">
    <source>
        <dbReference type="ARBA" id="ARBA00016337"/>
    </source>
</evidence>
<comment type="caution">
    <text evidence="13">The sequence shown here is derived from an EMBL/GenBank/DDBJ whole genome shotgun (WGS) entry which is preliminary data.</text>
</comment>
<evidence type="ECO:0000256" key="12">
    <source>
        <dbReference type="RuleBase" id="RU363002"/>
    </source>
</evidence>
<keyword evidence="4 10" id="KW-0808">Transferase</keyword>
<keyword evidence="6 10" id="KW-0274">FAD</keyword>
<dbReference type="PANTHER" id="PTHR30040">
    <property type="entry name" value="THIAMINE BIOSYNTHESIS LIPOPROTEIN APBE"/>
    <property type="match status" value="1"/>
</dbReference>
<evidence type="ECO:0000313" key="13">
    <source>
        <dbReference type="EMBL" id="EAR13993.1"/>
    </source>
</evidence>
<comment type="function">
    <text evidence="12">Flavin transferase that catalyzes the transfer of the FMN moiety of FAD and its covalent binding to the hydroxyl group of a threonine residue in a target flavoprotein.</text>
</comment>
<accession>A4BYF2</accession>
<dbReference type="EC" id="2.7.1.180" evidence="1 10"/>
<keyword evidence="12 13" id="KW-0449">Lipoprotein</keyword>
<dbReference type="PANTHER" id="PTHR30040:SF2">
    <property type="entry name" value="FAD:PROTEIN FMN TRANSFERASE"/>
    <property type="match status" value="1"/>
</dbReference>
<dbReference type="PROSITE" id="PS51257">
    <property type="entry name" value="PROKAR_LIPOPROTEIN"/>
    <property type="match status" value="1"/>
</dbReference>
<reference evidence="13 14" key="1">
    <citation type="submission" date="2006-02" db="EMBL/GenBank/DDBJ databases">
        <authorList>
            <person name="Murray A."/>
            <person name="Staley J."/>
            <person name="Ferriera S."/>
            <person name="Johnson J."/>
            <person name="Kravitz S."/>
            <person name="Halpern A."/>
            <person name="Remington K."/>
            <person name="Beeson K."/>
            <person name="Tran B."/>
            <person name="Rogers Y.-H."/>
            <person name="Friedman R."/>
            <person name="Venter J.C."/>
        </authorList>
    </citation>
    <scope>NUCLEOTIDE SEQUENCE [LARGE SCALE GENOMIC DNA]</scope>
    <source>
        <strain evidence="13 14">23-P</strain>
    </source>
</reference>
<evidence type="ECO:0000256" key="9">
    <source>
        <dbReference type="ARBA" id="ARBA00048540"/>
    </source>
</evidence>
<gene>
    <name evidence="13" type="ORF">PI23P_05827</name>
</gene>
<keyword evidence="12" id="KW-0997">Cell inner membrane</keyword>
<dbReference type="GO" id="GO:0016740">
    <property type="term" value="F:transferase activity"/>
    <property type="evidence" value="ECO:0007669"/>
    <property type="project" value="UniProtKB-UniRule"/>
</dbReference>
<evidence type="ECO:0000256" key="5">
    <source>
        <dbReference type="ARBA" id="ARBA00022723"/>
    </source>
</evidence>
<evidence type="ECO:0000256" key="3">
    <source>
        <dbReference type="ARBA" id="ARBA00022630"/>
    </source>
</evidence>
<dbReference type="Pfam" id="PF02424">
    <property type="entry name" value="ApbE"/>
    <property type="match status" value="1"/>
</dbReference>
<evidence type="ECO:0000313" key="14">
    <source>
        <dbReference type="Proteomes" id="UP000003053"/>
    </source>
</evidence>
<comment type="cofactor">
    <cofactor evidence="11">
        <name>Mg(2+)</name>
        <dbReference type="ChEBI" id="CHEBI:18420"/>
    </cofactor>
    <cofactor evidence="11">
        <name>Mn(2+)</name>
        <dbReference type="ChEBI" id="CHEBI:29035"/>
    </cofactor>
    <text evidence="11">Magnesium. Can also use manganese.</text>
</comment>
<name>A4BYF2_9FLAO</name>
<comment type="catalytic activity">
    <reaction evidence="9 10 12">
        <text>L-threonyl-[protein] + FAD = FMN-L-threonyl-[protein] + AMP + H(+)</text>
        <dbReference type="Rhea" id="RHEA:36847"/>
        <dbReference type="Rhea" id="RHEA-COMP:11060"/>
        <dbReference type="Rhea" id="RHEA-COMP:11061"/>
        <dbReference type="ChEBI" id="CHEBI:15378"/>
        <dbReference type="ChEBI" id="CHEBI:30013"/>
        <dbReference type="ChEBI" id="CHEBI:57692"/>
        <dbReference type="ChEBI" id="CHEBI:74257"/>
        <dbReference type="ChEBI" id="CHEBI:456215"/>
        <dbReference type="EC" id="2.7.1.180"/>
    </reaction>
</comment>
<evidence type="ECO:0000256" key="1">
    <source>
        <dbReference type="ARBA" id="ARBA00011955"/>
    </source>
</evidence>
<dbReference type="SUPFAM" id="SSF143631">
    <property type="entry name" value="ApbE-like"/>
    <property type="match status" value="1"/>
</dbReference>
<evidence type="ECO:0000256" key="6">
    <source>
        <dbReference type="ARBA" id="ARBA00022827"/>
    </source>
</evidence>
<comment type="subcellular location">
    <subcellularLocation>
        <location evidence="12">Cell inner membrane</location>
        <topology evidence="12">Lipid-anchor</topology>
        <orientation evidence="12">Periplasmic side</orientation>
    </subcellularLocation>
</comment>
<comment type="similarity">
    <text evidence="10 12">Belongs to the ApbE family.</text>
</comment>
<evidence type="ECO:0000256" key="11">
    <source>
        <dbReference type="PIRSR" id="PIRSR006268-2"/>
    </source>
</evidence>
<dbReference type="PIRSF" id="PIRSF006268">
    <property type="entry name" value="ApbE"/>
    <property type="match status" value="1"/>
</dbReference>
<keyword evidence="5 10" id="KW-0479">Metal-binding</keyword>
<evidence type="ECO:0000256" key="8">
    <source>
        <dbReference type="ARBA" id="ARBA00031306"/>
    </source>
</evidence>
<evidence type="ECO:0000256" key="4">
    <source>
        <dbReference type="ARBA" id="ARBA00022679"/>
    </source>
</evidence>
<dbReference type="Proteomes" id="UP000003053">
    <property type="component" value="Unassembled WGS sequence"/>
</dbReference>
<dbReference type="STRING" id="313594.PI23P_05827"/>
<dbReference type="Gene3D" id="3.10.520.10">
    <property type="entry name" value="ApbE-like domains"/>
    <property type="match status" value="1"/>
</dbReference>
<dbReference type="InterPro" id="IPR003374">
    <property type="entry name" value="ApbE-like_sf"/>
</dbReference>
<feature type="binding site" evidence="11">
    <location>
        <position position="297"/>
    </location>
    <ligand>
        <name>Mg(2+)</name>
        <dbReference type="ChEBI" id="CHEBI:18420"/>
    </ligand>
</feature>
<keyword evidence="7 10" id="KW-0460">Magnesium</keyword>
<keyword evidence="14" id="KW-1185">Reference proteome</keyword>